<name>B4MDM0_DROVI</name>
<dbReference type="AlphaFoldDB" id="B4MDM0"/>
<keyword evidence="3" id="KW-1185">Reference proteome</keyword>
<dbReference type="eggNOG" id="ENOG502R22S">
    <property type="taxonomic scope" value="Eukaryota"/>
</dbReference>
<dbReference type="KEGG" id="dvi:6635757"/>
<dbReference type="STRING" id="7244.B4MDM0"/>
<dbReference type="EMBL" id="CH940661">
    <property type="protein sequence ID" value="EDW71281.1"/>
    <property type="molecule type" value="Genomic_DNA"/>
</dbReference>
<dbReference type="PhylomeDB" id="B4MDM0"/>
<reference evidence="2 3" key="1">
    <citation type="journal article" date="2007" name="Nature">
        <title>Evolution of genes and genomes on the Drosophila phylogeny.</title>
        <authorList>
            <consortium name="Drosophila 12 Genomes Consortium"/>
            <person name="Clark A.G."/>
            <person name="Eisen M.B."/>
            <person name="Smith D.R."/>
            <person name="Bergman C.M."/>
            <person name="Oliver B."/>
            <person name="Markow T.A."/>
            <person name="Kaufman T.C."/>
            <person name="Kellis M."/>
            <person name="Gelbart W."/>
            <person name="Iyer V.N."/>
            <person name="Pollard D.A."/>
            <person name="Sackton T.B."/>
            <person name="Larracuente A.M."/>
            <person name="Singh N.D."/>
            <person name="Abad J.P."/>
            <person name="Abt D.N."/>
            <person name="Adryan B."/>
            <person name="Aguade M."/>
            <person name="Akashi H."/>
            <person name="Anderson W.W."/>
            <person name="Aquadro C.F."/>
            <person name="Ardell D.H."/>
            <person name="Arguello R."/>
            <person name="Artieri C.G."/>
            <person name="Barbash D.A."/>
            <person name="Barker D."/>
            <person name="Barsanti P."/>
            <person name="Batterham P."/>
            <person name="Batzoglou S."/>
            <person name="Begun D."/>
            <person name="Bhutkar A."/>
            <person name="Blanco E."/>
            <person name="Bosak S.A."/>
            <person name="Bradley R.K."/>
            <person name="Brand A.D."/>
            <person name="Brent M.R."/>
            <person name="Brooks A.N."/>
            <person name="Brown R.H."/>
            <person name="Butlin R.K."/>
            <person name="Caggese C."/>
            <person name="Calvi B.R."/>
            <person name="Bernardo de Carvalho A."/>
            <person name="Caspi A."/>
            <person name="Castrezana S."/>
            <person name="Celniker S.E."/>
            <person name="Chang J.L."/>
            <person name="Chapple C."/>
            <person name="Chatterji S."/>
            <person name="Chinwalla A."/>
            <person name="Civetta A."/>
            <person name="Clifton S.W."/>
            <person name="Comeron J.M."/>
            <person name="Costello J.C."/>
            <person name="Coyne J.A."/>
            <person name="Daub J."/>
            <person name="David R.G."/>
            <person name="Delcher A.L."/>
            <person name="Delehaunty K."/>
            <person name="Do C.B."/>
            <person name="Ebling H."/>
            <person name="Edwards K."/>
            <person name="Eickbush T."/>
            <person name="Evans J.D."/>
            <person name="Filipski A."/>
            <person name="Findeiss S."/>
            <person name="Freyhult E."/>
            <person name="Fulton L."/>
            <person name="Fulton R."/>
            <person name="Garcia A.C."/>
            <person name="Gardiner A."/>
            <person name="Garfield D.A."/>
            <person name="Garvin B.E."/>
            <person name="Gibson G."/>
            <person name="Gilbert D."/>
            <person name="Gnerre S."/>
            <person name="Godfrey J."/>
            <person name="Good R."/>
            <person name="Gotea V."/>
            <person name="Gravely B."/>
            <person name="Greenberg A.J."/>
            <person name="Griffiths-Jones S."/>
            <person name="Gross S."/>
            <person name="Guigo R."/>
            <person name="Gustafson E.A."/>
            <person name="Haerty W."/>
            <person name="Hahn M.W."/>
            <person name="Halligan D.L."/>
            <person name="Halpern A.L."/>
            <person name="Halter G.M."/>
            <person name="Han M.V."/>
            <person name="Heger A."/>
            <person name="Hillier L."/>
            <person name="Hinrichs A.S."/>
            <person name="Holmes I."/>
            <person name="Hoskins R.A."/>
            <person name="Hubisz M.J."/>
            <person name="Hultmark D."/>
            <person name="Huntley M.A."/>
            <person name="Jaffe D.B."/>
            <person name="Jagadeeshan S."/>
            <person name="Jeck W.R."/>
            <person name="Johnson J."/>
            <person name="Jones C.D."/>
            <person name="Jordan W.C."/>
            <person name="Karpen G.H."/>
            <person name="Kataoka E."/>
            <person name="Keightley P.D."/>
            <person name="Kheradpour P."/>
            <person name="Kirkness E.F."/>
            <person name="Koerich L.B."/>
            <person name="Kristiansen K."/>
            <person name="Kudrna D."/>
            <person name="Kulathinal R.J."/>
            <person name="Kumar S."/>
            <person name="Kwok R."/>
            <person name="Lander E."/>
            <person name="Langley C.H."/>
            <person name="Lapoint R."/>
            <person name="Lazzaro B.P."/>
            <person name="Lee S.J."/>
            <person name="Levesque L."/>
            <person name="Li R."/>
            <person name="Lin C.F."/>
            <person name="Lin M.F."/>
            <person name="Lindblad-Toh K."/>
            <person name="Llopart A."/>
            <person name="Long M."/>
            <person name="Low L."/>
            <person name="Lozovsky E."/>
            <person name="Lu J."/>
            <person name="Luo M."/>
            <person name="Machado C.A."/>
            <person name="Makalowski W."/>
            <person name="Marzo M."/>
            <person name="Matsuda M."/>
            <person name="Matzkin L."/>
            <person name="McAllister B."/>
            <person name="McBride C.S."/>
            <person name="McKernan B."/>
            <person name="McKernan K."/>
            <person name="Mendez-Lago M."/>
            <person name="Minx P."/>
            <person name="Mollenhauer M.U."/>
            <person name="Montooth K."/>
            <person name="Mount S.M."/>
            <person name="Mu X."/>
            <person name="Myers E."/>
            <person name="Negre B."/>
            <person name="Newfeld S."/>
            <person name="Nielsen R."/>
            <person name="Noor M.A."/>
            <person name="O'Grady P."/>
            <person name="Pachter L."/>
            <person name="Papaceit M."/>
            <person name="Parisi M.J."/>
            <person name="Parisi M."/>
            <person name="Parts L."/>
            <person name="Pedersen J.S."/>
            <person name="Pesole G."/>
            <person name="Phillippy A.M."/>
            <person name="Ponting C.P."/>
            <person name="Pop M."/>
            <person name="Porcelli D."/>
            <person name="Powell J.R."/>
            <person name="Prohaska S."/>
            <person name="Pruitt K."/>
            <person name="Puig M."/>
            <person name="Quesneville H."/>
            <person name="Ram K.R."/>
            <person name="Rand D."/>
            <person name="Rasmussen M.D."/>
            <person name="Reed L.K."/>
            <person name="Reenan R."/>
            <person name="Reily A."/>
            <person name="Remington K.A."/>
            <person name="Rieger T.T."/>
            <person name="Ritchie M.G."/>
            <person name="Robin C."/>
            <person name="Rogers Y.H."/>
            <person name="Rohde C."/>
            <person name="Rozas J."/>
            <person name="Rubenfield M.J."/>
            <person name="Ruiz A."/>
            <person name="Russo S."/>
            <person name="Salzberg S.L."/>
            <person name="Sanchez-Gracia A."/>
            <person name="Saranga D.J."/>
            <person name="Sato H."/>
            <person name="Schaeffer S.W."/>
            <person name="Schatz M.C."/>
            <person name="Schlenke T."/>
            <person name="Schwartz R."/>
            <person name="Segarra C."/>
            <person name="Singh R.S."/>
            <person name="Sirot L."/>
            <person name="Sirota M."/>
            <person name="Sisneros N.B."/>
            <person name="Smith C.D."/>
            <person name="Smith T.F."/>
            <person name="Spieth J."/>
            <person name="Stage D.E."/>
            <person name="Stark A."/>
            <person name="Stephan W."/>
            <person name="Strausberg R.L."/>
            <person name="Strempel S."/>
            <person name="Sturgill D."/>
            <person name="Sutton G."/>
            <person name="Sutton G.G."/>
            <person name="Tao W."/>
            <person name="Teichmann S."/>
            <person name="Tobari Y.N."/>
            <person name="Tomimura Y."/>
            <person name="Tsolas J.M."/>
            <person name="Valente V.L."/>
            <person name="Venter E."/>
            <person name="Venter J.C."/>
            <person name="Vicario S."/>
            <person name="Vieira F.G."/>
            <person name="Vilella A.J."/>
            <person name="Villasante A."/>
            <person name="Walenz B."/>
            <person name="Wang J."/>
            <person name="Wasserman M."/>
            <person name="Watts T."/>
            <person name="Wilson D."/>
            <person name="Wilson R.K."/>
            <person name="Wing R.A."/>
            <person name="Wolfner M.F."/>
            <person name="Wong A."/>
            <person name="Wong G.K."/>
            <person name="Wu C.I."/>
            <person name="Wu G."/>
            <person name="Yamamoto D."/>
            <person name="Yang H.P."/>
            <person name="Yang S.P."/>
            <person name="Yorke J.A."/>
            <person name="Yoshida K."/>
            <person name="Zdobnov E."/>
            <person name="Zhang P."/>
            <person name="Zhang Y."/>
            <person name="Zimin A.V."/>
            <person name="Baldwin J."/>
            <person name="Abdouelleil A."/>
            <person name="Abdulkadir J."/>
            <person name="Abebe A."/>
            <person name="Abera B."/>
            <person name="Abreu J."/>
            <person name="Acer S.C."/>
            <person name="Aftuck L."/>
            <person name="Alexander A."/>
            <person name="An P."/>
            <person name="Anderson E."/>
            <person name="Anderson S."/>
            <person name="Arachi H."/>
            <person name="Azer M."/>
            <person name="Bachantsang P."/>
            <person name="Barry A."/>
            <person name="Bayul T."/>
            <person name="Berlin A."/>
            <person name="Bessette D."/>
            <person name="Bloom T."/>
            <person name="Blye J."/>
            <person name="Boguslavskiy L."/>
            <person name="Bonnet C."/>
            <person name="Boukhgalter B."/>
            <person name="Bourzgui I."/>
            <person name="Brown A."/>
            <person name="Cahill P."/>
            <person name="Channer S."/>
            <person name="Cheshatsang Y."/>
            <person name="Chuda L."/>
            <person name="Citroen M."/>
            <person name="Collymore A."/>
            <person name="Cooke P."/>
            <person name="Costello M."/>
            <person name="D'Aco K."/>
            <person name="Daza R."/>
            <person name="De Haan G."/>
            <person name="DeGray S."/>
            <person name="DeMaso C."/>
            <person name="Dhargay N."/>
            <person name="Dooley K."/>
            <person name="Dooley E."/>
            <person name="Doricent M."/>
            <person name="Dorje P."/>
            <person name="Dorjee K."/>
            <person name="Dupes A."/>
            <person name="Elong R."/>
            <person name="Falk J."/>
            <person name="Farina A."/>
            <person name="Faro S."/>
            <person name="Ferguson D."/>
            <person name="Fisher S."/>
            <person name="Foley C.D."/>
            <person name="Franke A."/>
            <person name="Friedrich D."/>
            <person name="Gadbois L."/>
            <person name="Gearin G."/>
            <person name="Gearin C.R."/>
            <person name="Giannoukos G."/>
            <person name="Goode T."/>
            <person name="Graham J."/>
            <person name="Grandbois E."/>
            <person name="Grewal S."/>
            <person name="Gyaltsen K."/>
            <person name="Hafez N."/>
            <person name="Hagos B."/>
            <person name="Hall J."/>
            <person name="Henson C."/>
            <person name="Hollinger A."/>
            <person name="Honan T."/>
            <person name="Huard M.D."/>
            <person name="Hughes L."/>
            <person name="Hurhula B."/>
            <person name="Husby M.E."/>
            <person name="Kamat A."/>
            <person name="Kanga B."/>
            <person name="Kashin S."/>
            <person name="Khazanovich D."/>
            <person name="Kisner P."/>
            <person name="Lance K."/>
            <person name="Lara M."/>
            <person name="Lee W."/>
            <person name="Lennon N."/>
            <person name="Letendre F."/>
            <person name="LeVine R."/>
            <person name="Lipovsky A."/>
            <person name="Liu X."/>
            <person name="Liu J."/>
            <person name="Liu S."/>
            <person name="Lokyitsang T."/>
            <person name="Lokyitsang Y."/>
            <person name="Lubonja R."/>
            <person name="Lui A."/>
            <person name="MacDonald P."/>
            <person name="Magnisalis V."/>
            <person name="Maru K."/>
            <person name="Matthews C."/>
            <person name="McCusker W."/>
            <person name="McDonough S."/>
            <person name="Mehta T."/>
            <person name="Meldrim J."/>
            <person name="Meneus L."/>
            <person name="Mihai O."/>
            <person name="Mihalev A."/>
            <person name="Mihova T."/>
            <person name="Mittelman R."/>
            <person name="Mlenga V."/>
            <person name="Montmayeur A."/>
            <person name="Mulrain L."/>
            <person name="Navidi A."/>
            <person name="Naylor J."/>
            <person name="Negash T."/>
            <person name="Nguyen T."/>
            <person name="Nguyen N."/>
            <person name="Nicol R."/>
            <person name="Norbu C."/>
            <person name="Norbu N."/>
            <person name="Novod N."/>
            <person name="O'Neill B."/>
            <person name="Osman S."/>
            <person name="Markiewicz E."/>
            <person name="Oyono O.L."/>
            <person name="Patti C."/>
            <person name="Phunkhang P."/>
            <person name="Pierre F."/>
            <person name="Priest M."/>
            <person name="Raghuraman S."/>
            <person name="Rege F."/>
            <person name="Reyes R."/>
            <person name="Rise C."/>
            <person name="Rogov P."/>
            <person name="Ross K."/>
            <person name="Ryan E."/>
            <person name="Settipalli S."/>
            <person name="Shea T."/>
            <person name="Sherpa N."/>
            <person name="Shi L."/>
            <person name="Shih D."/>
            <person name="Sparrow T."/>
            <person name="Spaulding J."/>
            <person name="Stalker J."/>
            <person name="Stange-Thomann N."/>
            <person name="Stavropoulos S."/>
            <person name="Stone C."/>
            <person name="Strader C."/>
            <person name="Tesfaye S."/>
            <person name="Thomson T."/>
            <person name="Thoulutsang Y."/>
            <person name="Thoulutsang D."/>
            <person name="Topham K."/>
            <person name="Topping I."/>
            <person name="Tsamla T."/>
            <person name="Vassiliev H."/>
            <person name="Vo A."/>
            <person name="Wangchuk T."/>
            <person name="Wangdi T."/>
            <person name="Weiand M."/>
            <person name="Wilkinson J."/>
            <person name="Wilson A."/>
            <person name="Yadav S."/>
            <person name="Young G."/>
            <person name="Yu Q."/>
            <person name="Zembek L."/>
            <person name="Zhong D."/>
            <person name="Zimmer A."/>
            <person name="Zwirko Z."/>
            <person name="Jaffe D.B."/>
            <person name="Alvarez P."/>
            <person name="Brockman W."/>
            <person name="Butler J."/>
            <person name="Chin C."/>
            <person name="Gnerre S."/>
            <person name="Grabherr M."/>
            <person name="Kleber M."/>
            <person name="Mauceli E."/>
            <person name="MacCallum I."/>
        </authorList>
    </citation>
    <scope>NUCLEOTIDE SEQUENCE [LARGE SCALE GENOMIC DNA]</scope>
    <source>
        <strain evidence="3">Tucson 15010-1051.87</strain>
    </source>
</reference>
<dbReference type="InParanoid" id="B4MDM0"/>
<proteinExistence type="predicted"/>
<dbReference type="Proteomes" id="UP000008792">
    <property type="component" value="Unassembled WGS sequence"/>
</dbReference>
<evidence type="ECO:0000256" key="1">
    <source>
        <dbReference type="SAM" id="MobiDB-lite"/>
    </source>
</evidence>
<accession>B4MDM0</accession>
<evidence type="ECO:0000313" key="2">
    <source>
        <dbReference type="EMBL" id="EDW71281.1"/>
    </source>
</evidence>
<feature type="region of interest" description="Disordered" evidence="1">
    <location>
        <begin position="202"/>
        <end position="224"/>
    </location>
</feature>
<feature type="compositionally biased region" description="Basic and acidic residues" evidence="1">
    <location>
        <begin position="205"/>
        <end position="224"/>
    </location>
</feature>
<dbReference type="OrthoDB" id="1684416at2759"/>
<gene>
    <name evidence="2" type="primary">Dvir\GJ16146</name>
    <name evidence="2" type="ORF">Dvir_GJ16146</name>
</gene>
<dbReference type="HOGENOM" id="CLU_1058735_0_0_1"/>
<organism evidence="2 3">
    <name type="scientific">Drosophila virilis</name>
    <name type="common">Fruit fly</name>
    <dbReference type="NCBI Taxonomy" id="7244"/>
    <lineage>
        <taxon>Eukaryota</taxon>
        <taxon>Metazoa</taxon>
        <taxon>Ecdysozoa</taxon>
        <taxon>Arthropoda</taxon>
        <taxon>Hexapoda</taxon>
        <taxon>Insecta</taxon>
        <taxon>Pterygota</taxon>
        <taxon>Neoptera</taxon>
        <taxon>Endopterygota</taxon>
        <taxon>Diptera</taxon>
        <taxon>Brachycera</taxon>
        <taxon>Muscomorpha</taxon>
        <taxon>Ephydroidea</taxon>
        <taxon>Drosophilidae</taxon>
        <taxon>Drosophila</taxon>
    </lineage>
</organism>
<sequence>MTLSHWYRDYGENAPKPAAKAKIMSRASQLDQRLRSILMERCSRSNKLLRQQAGLDSARSKASKCRRASVVPKVCKFQQEYDRNRIERARSVIRAQQQQRQFHSLPVPNFRAHHKRWEMRNKMRQLNSLQKITEPQTPRTLINSMKANKRWEAEMLSIQESSMKELTLRPNLLATSGDSWRKPPYVPSIWSSIVKTKPFKLHSQKRGEQRKQFDKWNQRKQEDRCQANMVAASLRWQKEYQQARQLTNFKARPNPWKRTKVKL</sequence>
<evidence type="ECO:0000313" key="3">
    <source>
        <dbReference type="Proteomes" id="UP000008792"/>
    </source>
</evidence>
<dbReference type="OMA" id="KATPNPW"/>
<protein>
    <submittedName>
        <fullName evidence="2">Uncharacterized protein</fullName>
    </submittedName>
</protein>